<gene>
    <name evidence="1" type="ORF">HMPREF9439_00122</name>
</gene>
<evidence type="ECO:0000313" key="1">
    <source>
        <dbReference type="EMBL" id="EGG57793.1"/>
    </source>
</evidence>
<dbReference type="AlphaFoldDB" id="F3QGT4"/>
<accession>F3QGT4</accession>
<evidence type="ECO:0000313" key="2">
    <source>
        <dbReference type="Proteomes" id="UP000005156"/>
    </source>
</evidence>
<sequence>MQLNHSAISKFRIVLPLHAKQLFPQVLDRYSLIYKRDFSFYKGLRTS</sequence>
<dbReference type="HOGENOM" id="CLU_3171194_0_0_4"/>
<organism evidence="1 2">
    <name type="scientific">Parasutterella excrementihominis YIT 11859</name>
    <dbReference type="NCBI Taxonomy" id="762966"/>
    <lineage>
        <taxon>Bacteria</taxon>
        <taxon>Pseudomonadati</taxon>
        <taxon>Pseudomonadota</taxon>
        <taxon>Betaproteobacteria</taxon>
        <taxon>Burkholderiales</taxon>
        <taxon>Sutterellaceae</taxon>
        <taxon>Parasutterella</taxon>
    </lineage>
</organism>
<keyword evidence="2" id="KW-1185">Reference proteome</keyword>
<name>F3QGT4_9BURK</name>
<reference evidence="1 2" key="1">
    <citation type="submission" date="2011-02" db="EMBL/GenBank/DDBJ databases">
        <authorList>
            <person name="Weinstock G."/>
            <person name="Sodergren E."/>
            <person name="Clifton S."/>
            <person name="Fulton L."/>
            <person name="Fulton B."/>
            <person name="Courtney L."/>
            <person name="Fronick C."/>
            <person name="Harrison M."/>
            <person name="Strong C."/>
            <person name="Farmer C."/>
            <person name="Delahaunty K."/>
            <person name="Markovic C."/>
            <person name="Hall O."/>
            <person name="Minx P."/>
            <person name="Tomlinson C."/>
            <person name="Mitreva M."/>
            <person name="Hou S."/>
            <person name="Chen J."/>
            <person name="Wollam A."/>
            <person name="Pepin K.H."/>
            <person name="Johnson M."/>
            <person name="Bhonagiri V."/>
            <person name="Zhang X."/>
            <person name="Suruliraj S."/>
            <person name="Warren W."/>
            <person name="Chinwalla A."/>
            <person name="Mardis E.R."/>
            <person name="Wilson R.K."/>
        </authorList>
    </citation>
    <scope>NUCLEOTIDE SEQUENCE [LARGE SCALE GENOMIC DNA]</scope>
    <source>
        <strain evidence="1 2">YIT 11859</strain>
    </source>
</reference>
<protein>
    <submittedName>
        <fullName evidence="1">Uncharacterized protein</fullName>
    </submittedName>
</protein>
<dbReference type="Proteomes" id="UP000005156">
    <property type="component" value="Unassembled WGS sequence"/>
</dbReference>
<comment type="caution">
    <text evidence="1">The sequence shown here is derived from an EMBL/GenBank/DDBJ whole genome shotgun (WGS) entry which is preliminary data.</text>
</comment>
<dbReference type="EMBL" id="AFBP01000003">
    <property type="protein sequence ID" value="EGG57793.1"/>
    <property type="molecule type" value="Genomic_DNA"/>
</dbReference>
<proteinExistence type="predicted"/>